<organism evidence="2">
    <name type="scientific">Arundo donax</name>
    <name type="common">Giant reed</name>
    <name type="synonym">Donax arundinaceus</name>
    <dbReference type="NCBI Taxonomy" id="35708"/>
    <lineage>
        <taxon>Eukaryota</taxon>
        <taxon>Viridiplantae</taxon>
        <taxon>Streptophyta</taxon>
        <taxon>Embryophyta</taxon>
        <taxon>Tracheophyta</taxon>
        <taxon>Spermatophyta</taxon>
        <taxon>Magnoliopsida</taxon>
        <taxon>Liliopsida</taxon>
        <taxon>Poales</taxon>
        <taxon>Poaceae</taxon>
        <taxon>PACMAD clade</taxon>
        <taxon>Arundinoideae</taxon>
        <taxon>Arundineae</taxon>
        <taxon>Arundo</taxon>
    </lineage>
</organism>
<sequence length="61" mass="6712">MHDHDENADRLLATACATFCACFITTWVLLETGRRNAPAPATLSLAPEKDCRRVPKAVADR</sequence>
<accession>A0A0A9GHC2</accession>
<protein>
    <submittedName>
        <fullName evidence="2">Uncharacterized protein</fullName>
    </submittedName>
</protein>
<reference evidence="2" key="1">
    <citation type="submission" date="2014-09" db="EMBL/GenBank/DDBJ databases">
        <authorList>
            <person name="Magalhaes I.L.F."/>
            <person name="Oliveira U."/>
            <person name="Santos F.R."/>
            <person name="Vidigal T.H.D.A."/>
            <person name="Brescovit A.D."/>
            <person name="Santos A.J."/>
        </authorList>
    </citation>
    <scope>NUCLEOTIDE SEQUENCE</scope>
    <source>
        <tissue evidence="2">Shoot tissue taken approximately 20 cm above the soil surface</tissue>
    </source>
</reference>
<evidence type="ECO:0000313" key="2">
    <source>
        <dbReference type="EMBL" id="JAE22834.1"/>
    </source>
</evidence>
<keyword evidence="1" id="KW-0472">Membrane</keyword>
<dbReference type="EMBL" id="GBRH01175062">
    <property type="protein sequence ID" value="JAE22834.1"/>
    <property type="molecule type" value="Transcribed_RNA"/>
</dbReference>
<feature type="transmembrane region" description="Helical" evidence="1">
    <location>
        <begin position="12"/>
        <end position="30"/>
    </location>
</feature>
<keyword evidence="1" id="KW-1133">Transmembrane helix</keyword>
<evidence type="ECO:0000256" key="1">
    <source>
        <dbReference type="SAM" id="Phobius"/>
    </source>
</evidence>
<name>A0A0A9GHC2_ARUDO</name>
<dbReference type="AlphaFoldDB" id="A0A0A9GHC2"/>
<keyword evidence="1" id="KW-0812">Transmembrane</keyword>
<reference evidence="2" key="2">
    <citation type="journal article" date="2015" name="Data Brief">
        <title>Shoot transcriptome of the giant reed, Arundo donax.</title>
        <authorList>
            <person name="Barrero R.A."/>
            <person name="Guerrero F.D."/>
            <person name="Moolhuijzen P."/>
            <person name="Goolsby J.A."/>
            <person name="Tidwell J."/>
            <person name="Bellgard S.E."/>
            <person name="Bellgard M.I."/>
        </authorList>
    </citation>
    <scope>NUCLEOTIDE SEQUENCE</scope>
    <source>
        <tissue evidence="2">Shoot tissue taken approximately 20 cm above the soil surface</tissue>
    </source>
</reference>
<proteinExistence type="predicted"/>